<organism evidence="6 7">
    <name type="scientific">Ridgeia piscesae</name>
    <name type="common">Tubeworm</name>
    <dbReference type="NCBI Taxonomy" id="27915"/>
    <lineage>
        <taxon>Eukaryota</taxon>
        <taxon>Metazoa</taxon>
        <taxon>Spiralia</taxon>
        <taxon>Lophotrochozoa</taxon>
        <taxon>Annelida</taxon>
        <taxon>Polychaeta</taxon>
        <taxon>Sedentaria</taxon>
        <taxon>Canalipalpata</taxon>
        <taxon>Sabellida</taxon>
        <taxon>Siboglinidae</taxon>
        <taxon>Ridgeia</taxon>
    </lineage>
</organism>
<dbReference type="GO" id="GO:0004016">
    <property type="term" value="F:adenylate cyclase activity"/>
    <property type="evidence" value="ECO:0007669"/>
    <property type="project" value="TreeGrafter"/>
</dbReference>
<dbReference type="SUPFAM" id="SSF56112">
    <property type="entry name" value="Protein kinase-like (PK-like)"/>
    <property type="match status" value="1"/>
</dbReference>
<dbReference type="Pfam" id="PF07714">
    <property type="entry name" value="PK_Tyr_Ser-Thr"/>
    <property type="match status" value="1"/>
</dbReference>
<protein>
    <recommendedName>
        <fullName evidence="1">guanylate cyclase</fullName>
        <ecNumber evidence="1">4.6.1.2</ecNumber>
    </recommendedName>
</protein>
<dbReference type="InterPro" id="IPR000719">
    <property type="entry name" value="Prot_kinase_dom"/>
</dbReference>
<evidence type="ECO:0000256" key="2">
    <source>
        <dbReference type="ARBA" id="ARBA00022741"/>
    </source>
</evidence>
<name>A0AAD9P3X6_RIDPI</name>
<keyword evidence="7" id="KW-1185">Reference proteome</keyword>
<proteinExistence type="predicted"/>
<dbReference type="GO" id="GO:0005524">
    <property type="term" value="F:ATP binding"/>
    <property type="evidence" value="ECO:0007669"/>
    <property type="project" value="InterPro"/>
</dbReference>
<evidence type="ECO:0000256" key="1">
    <source>
        <dbReference type="ARBA" id="ARBA00012202"/>
    </source>
</evidence>
<dbReference type="Proteomes" id="UP001209878">
    <property type="component" value="Unassembled WGS sequence"/>
</dbReference>
<accession>A0AAD9P3X6</accession>
<reference evidence="6" key="1">
    <citation type="journal article" date="2023" name="Mol. Biol. Evol.">
        <title>Third-Generation Sequencing Reveals the Adaptive Role of the Epigenome in Three Deep-Sea Polychaetes.</title>
        <authorList>
            <person name="Perez M."/>
            <person name="Aroh O."/>
            <person name="Sun Y."/>
            <person name="Lan Y."/>
            <person name="Juniper S.K."/>
            <person name="Young C.R."/>
            <person name="Angers B."/>
            <person name="Qian P.Y."/>
        </authorList>
    </citation>
    <scope>NUCLEOTIDE SEQUENCE</scope>
    <source>
        <strain evidence="6">R07B-5</strain>
    </source>
</reference>
<evidence type="ECO:0000256" key="4">
    <source>
        <dbReference type="ARBA" id="ARBA00023293"/>
    </source>
</evidence>
<dbReference type="EMBL" id="JAODUO010000160">
    <property type="protein sequence ID" value="KAK2187599.1"/>
    <property type="molecule type" value="Genomic_DNA"/>
</dbReference>
<evidence type="ECO:0000256" key="3">
    <source>
        <dbReference type="ARBA" id="ARBA00023239"/>
    </source>
</evidence>
<gene>
    <name evidence="6" type="ORF">NP493_160g00023</name>
</gene>
<dbReference type="InterPro" id="IPR001245">
    <property type="entry name" value="Ser-Thr/Tyr_kinase_cat_dom"/>
</dbReference>
<dbReference type="GO" id="GO:0007168">
    <property type="term" value="P:receptor guanylyl cyclase signaling pathway"/>
    <property type="evidence" value="ECO:0007669"/>
    <property type="project" value="TreeGrafter"/>
</dbReference>
<sequence>MKKGPNKILLQAEDLLFIEPKAASCKSVKSNLFDKSDRLPTSRNSLSSRSVGFDINTTRTARYNGELVFVKALKMKDFEMKNILRHFIKQGMKYVHSSLLRFHGSLRSVNCVIDSRWVLKVTDYGVNQFYQKCKAKRPLADKDLLWMAPEHLREDTETPGGSAKGDVYSFAIIMQELILRGAPYCMLNIDVKGQRTKLSNVWM</sequence>
<dbReference type="PANTHER" id="PTHR11920:SF462">
    <property type="entry name" value="GUANYLATE CYCLASE"/>
    <property type="match status" value="1"/>
</dbReference>
<evidence type="ECO:0000313" key="6">
    <source>
        <dbReference type="EMBL" id="KAK2187599.1"/>
    </source>
</evidence>
<keyword evidence="4" id="KW-0141">cGMP biosynthesis</keyword>
<dbReference type="EC" id="4.6.1.2" evidence="1"/>
<dbReference type="GO" id="GO:0001653">
    <property type="term" value="F:peptide receptor activity"/>
    <property type="evidence" value="ECO:0007669"/>
    <property type="project" value="TreeGrafter"/>
</dbReference>
<dbReference type="InterPro" id="IPR011009">
    <property type="entry name" value="Kinase-like_dom_sf"/>
</dbReference>
<dbReference type="GO" id="GO:0004383">
    <property type="term" value="F:guanylate cyclase activity"/>
    <property type="evidence" value="ECO:0007669"/>
    <property type="project" value="UniProtKB-EC"/>
</dbReference>
<keyword evidence="3" id="KW-0456">Lyase</keyword>
<dbReference type="GO" id="GO:0005886">
    <property type="term" value="C:plasma membrane"/>
    <property type="evidence" value="ECO:0007669"/>
    <property type="project" value="TreeGrafter"/>
</dbReference>
<dbReference type="GO" id="GO:0004672">
    <property type="term" value="F:protein kinase activity"/>
    <property type="evidence" value="ECO:0007669"/>
    <property type="project" value="InterPro"/>
</dbReference>
<feature type="domain" description="Protein kinase" evidence="5">
    <location>
        <begin position="1"/>
        <end position="203"/>
    </location>
</feature>
<evidence type="ECO:0000313" key="7">
    <source>
        <dbReference type="Proteomes" id="UP001209878"/>
    </source>
</evidence>
<dbReference type="PANTHER" id="PTHR11920">
    <property type="entry name" value="GUANYLYL CYCLASE"/>
    <property type="match status" value="1"/>
</dbReference>
<dbReference type="InterPro" id="IPR050401">
    <property type="entry name" value="Cyclic_nucleotide_synthase"/>
</dbReference>
<keyword evidence="2" id="KW-0547">Nucleotide-binding</keyword>
<dbReference type="AlphaFoldDB" id="A0AAD9P3X6"/>
<dbReference type="PROSITE" id="PS50011">
    <property type="entry name" value="PROTEIN_KINASE_DOM"/>
    <property type="match status" value="1"/>
</dbReference>
<evidence type="ECO:0000259" key="5">
    <source>
        <dbReference type="PROSITE" id="PS50011"/>
    </source>
</evidence>
<comment type="caution">
    <text evidence="6">The sequence shown here is derived from an EMBL/GenBank/DDBJ whole genome shotgun (WGS) entry which is preliminary data.</text>
</comment>
<dbReference type="Gene3D" id="1.10.510.10">
    <property type="entry name" value="Transferase(Phosphotransferase) domain 1"/>
    <property type="match status" value="1"/>
</dbReference>